<feature type="transmembrane region" description="Helical" evidence="1">
    <location>
        <begin position="39"/>
        <end position="59"/>
    </location>
</feature>
<dbReference type="Proteomes" id="UP001327225">
    <property type="component" value="Chromosome"/>
</dbReference>
<sequence length="62" mass="6206">MADSALVLYTGLLMAVSVGMSAWRLAVPRGSFGSQVDGLLGACLVVSGALFVSALLPGAQLP</sequence>
<gene>
    <name evidence="2" type="ORF">SHK19_19020</name>
</gene>
<organism evidence="2 3">
    <name type="scientific">Nocardioides bizhenqiangii</name>
    <dbReference type="NCBI Taxonomy" id="3095076"/>
    <lineage>
        <taxon>Bacteria</taxon>
        <taxon>Bacillati</taxon>
        <taxon>Actinomycetota</taxon>
        <taxon>Actinomycetes</taxon>
        <taxon>Propionibacteriales</taxon>
        <taxon>Nocardioidaceae</taxon>
        <taxon>Nocardioides</taxon>
    </lineage>
</organism>
<keyword evidence="3" id="KW-1185">Reference proteome</keyword>
<proteinExistence type="predicted"/>
<evidence type="ECO:0000256" key="1">
    <source>
        <dbReference type="SAM" id="Phobius"/>
    </source>
</evidence>
<keyword evidence="1" id="KW-0812">Transmembrane</keyword>
<accession>A0ABZ0ZQC0</accession>
<evidence type="ECO:0000313" key="2">
    <source>
        <dbReference type="EMBL" id="WQQ26044.1"/>
    </source>
</evidence>
<name>A0ABZ0ZQC0_9ACTN</name>
<dbReference type="RefSeq" id="WP_322454833.1">
    <property type="nucleotide sequence ID" value="NZ_CP141059.1"/>
</dbReference>
<protein>
    <submittedName>
        <fullName evidence="2">Uncharacterized protein</fullName>
    </submittedName>
</protein>
<keyword evidence="1" id="KW-1133">Transmembrane helix</keyword>
<feature type="transmembrane region" description="Helical" evidence="1">
    <location>
        <begin position="6"/>
        <end position="27"/>
    </location>
</feature>
<reference evidence="3" key="1">
    <citation type="submission" date="2023-12" db="EMBL/GenBank/DDBJ databases">
        <title>Novel species in genus Nocardioides.</title>
        <authorList>
            <person name="Zhou H."/>
        </authorList>
    </citation>
    <scope>NUCLEOTIDE SEQUENCE [LARGE SCALE GENOMIC DNA]</scope>
    <source>
        <strain evidence="3">HM61</strain>
    </source>
</reference>
<evidence type="ECO:0000313" key="3">
    <source>
        <dbReference type="Proteomes" id="UP001327225"/>
    </source>
</evidence>
<keyword evidence="1" id="KW-0472">Membrane</keyword>
<dbReference type="EMBL" id="CP141059">
    <property type="protein sequence ID" value="WQQ26044.1"/>
    <property type="molecule type" value="Genomic_DNA"/>
</dbReference>